<dbReference type="NCBIfam" id="TIGR00252">
    <property type="entry name" value="YraN family protein"/>
    <property type="match status" value="1"/>
</dbReference>
<dbReference type="InterPro" id="IPR011335">
    <property type="entry name" value="Restrct_endonuc-II-like"/>
</dbReference>
<gene>
    <name evidence="3" type="ORF">C8E02_3269</name>
</gene>
<comment type="similarity">
    <text evidence="1 2">Belongs to the UPF0102 family.</text>
</comment>
<organism evidence="3 4">
    <name type="scientific">Vogesella indigofera</name>
    <name type="common">Pseudomonas indigofera</name>
    <dbReference type="NCBI Taxonomy" id="45465"/>
    <lineage>
        <taxon>Bacteria</taxon>
        <taxon>Pseudomonadati</taxon>
        <taxon>Pseudomonadota</taxon>
        <taxon>Betaproteobacteria</taxon>
        <taxon>Neisseriales</taxon>
        <taxon>Chromobacteriaceae</taxon>
        <taxon>Vogesella</taxon>
    </lineage>
</organism>
<dbReference type="InterPro" id="IPR011856">
    <property type="entry name" value="tRNA_endonuc-like_dom_sf"/>
</dbReference>
<evidence type="ECO:0000256" key="1">
    <source>
        <dbReference type="ARBA" id="ARBA00006738"/>
    </source>
</evidence>
<dbReference type="NCBIfam" id="NF009150">
    <property type="entry name" value="PRK12497.1-3"/>
    <property type="match status" value="1"/>
</dbReference>
<proteinExistence type="inferred from homology"/>
<dbReference type="AlphaFoldDB" id="A0A495AZL6"/>
<reference evidence="3 4" key="1">
    <citation type="submission" date="2018-10" db="EMBL/GenBank/DDBJ databases">
        <title>Genomic Encyclopedia of Type Strains, Phase IV (KMG-IV): sequencing the most valuable type-strain genomes for metagenomic binning, comparative biology and taxonomic classification.</title>
        <authorList>
            <person name="Goeker M."/>
        </authorList>
    </citation>
    <scope>NUCLEOTIDE SEQUENCE [LARGE SCALE GENOMIC DNA]</scope>
    <source>
        <strain evidence="3 4">DSM 3303</strain>
    </source>
</reference>
<dbReference type="Proteomes" id="UP000279384">
    <property type="component" value="Unassembled WGS sequence"/>
</dbReference>
<dbReference type="EMBL" id="RBID01000019">
    <property type="protein sequence ID" value="RKQ53334.1"/>
    <property type="molecule type" value="Genomic_DNA"/>
</dbReference>
<comment type="caution">
    <text evidence="3">The sequence shown here is derived from an EMBL/GenBank/DDBJ whole genome shotgun (WGS) entry which is preliminary data.</text>
</comment>
<dbReference type="HAMAP" id="MF_00048">
    <property type="entry name" value="UPF0102"/>
    <property type="match status" value="1"/>
</dbReference>
<dbReference type="InterPro" id="IPR003509">
    <property type="entry name" value="UPF0102_YraN-like"/>
</dbReference>
<keyword evidence="3" id="KW-0255">Endonuclease</keyword>
<dbReference type="GO" id="GO:0003676">
    <property type="term" value="F:nucleic acid binding"/>
    <property type="evidence" value="ECO:0007669"/>
    <property type="project" value="InterPro"/>
</dbReference>
<dbReference type="PANTHER" id="PTHR34039:SF1">
    <property type="entry name" value="UPF0102 PROTEIN YRAN"/>
    <property type="match status" value="1"/>
</dbReference>
<name>A0A495AZL6_VOGIN</name>
<evidence type="ECO:0000313" key="4">
    <source>
        <dbReference type="Proteomes" id="UP000279384"/>
    </source>
</evidence>
<evidence type="ECO:0000256" key="2">
    <source>
        <dbReference type="HAMAP-Rule" id="MF_00048"/>
    </source>
</evidence>
<dbReference type="PANTHER" id="PTHR34039">
    <property type="entry name" value="UPF0102 PROTEIN YRAN"/>
    <property type="match status" value="1"/>
</dbReference>
<dbReference type="CDD" id="cd20736">
    <property type="entry name" value="PoNe_Nuclease"/>
    <property type="match status" value="1"/>
</dbReference>
<dbReference type="GO" id="GO:0004519">
    <property type="term" value="F:endonuclease activity"/>
    <property type="evidence" value="ECO:0007669"/>
    <property type="project" value="UniProtKB-KW"/>
</dbReference>
<protein>
    <recommendedName>
        <fullName evidence="2">UPF0102 protein C8E02_3269</fullName>
    </recommendedName>
</protein>
<dbReference type="SUPFAM" id="SSF52980">
    <property type="entry name" value="Restriction endonuclease-like"/>
    <property type="match status" value="1"/>
</dbReference>
<evidence type="ECO:0000313" key="3">
    <source>
        <dbReference type="EMBL" id="RKQ53334.1"/>
    </source>
</evidence>
<dbReference type="Gene3D" id="3.40.1350.10">
    <property type="match status" value="1"/>
</dbReference>
<keyword evidence="3" id="KW-0378">Hydrolase</keyword>
<sequence>MSKASGDHYEALACRFLQQQGLTLVERNWHCRQGELDLVMRDGAYWVFVEVRARQSAHFGGAAASIGSAKQHKLHTAANLYLSSKRIDAPCRFDAVLFDGGEQAQWLKNIFA</sequence>
<keyword evidence="3" id="KW-0540">Nuclease</keyword>
<dbReference type="Pfam" id="PF02021">
    <property type="entry name" value="UPF0102"/>
    <property type="match status" value="1"/>
</dbReference>
<accession>A0A495AZL6</accession>
<dbReference type="RefSeq" id="WP_120812460.1">
    <property type="nucleotide sequence ID" value="NZ_RBID01000019.1"/>
</dbReference>